<dbReference type="FunFam" id="2.40.30.170:FF:000010">
    <property type="entry name" value="Efflux RND transporter periplasmic adaptor subunit"/>
    <property type="match status" value="1"/>
</dbReference>
<dbReference type="Gene3D" id="2.40.30.170">
    <property type="match status" value="1"/>
</dbReference>
<dbReference type="Pfam" id="PF25876">
    <property type="entry name" value="HH_MFP_RND"/>
    <property type="match status" value="1"/>
</dbReference>
<feature type="domain" description="CusB-like beta-barrel" evidence="5">
    <location>
        <begin position="226"/>
        <end position="296"/>
    </location>
</feature>
<evidence type="ECO:0000256" key="2">
    <source>
        <dbReference type="SAM" id="Coils"/>
    </source>
</evidence>
<evidence type="ECO:0000259" key="5">
    <source>
        <dbReference type="Pfam" id="PF25954"/>
    </source>
</evidence>
<evidence type="ECO:0000259" key="3">
    <source>
        <dbReference type="Pfam" id="PF25876"/>
    </source>
</evidence>
<dbReference type="EMBL" id="CP053069">
    <property type="protein sequence ID" value="QJR10814.1"/>
    <property type="molecule type" value="Genomic_DNA"/>
</dbReference>
<dbReference type="NCBIfam" id="TIGR01730">
    <property type="entry name" value="RND_mfp"/>
    <property type="match status" value="1"/>
</dbReference>
<dbReference type="KEGG" id="uru:DSM104443_01883"/>
<organism evidence="6 7">
    <name type="scientific">Usitatibacter rugosus</name>
    <dbReference type="NCBI Taxonomy" id="2732067"/>
    <lineage>
        <taxon>Bacteria</taxon>
        <taxon>Pseudomonadati</taxon>
        <taxon>Pseudomonadota</taxon>
        <taxon>Betaproteobacteria</taxon>
        <taxon>Nitrosomonadales</taxon>
        <taxon>Usitatibacteraceae</taxon>
        <taxon>Usitatibacter</taxon>
    </lineage>
</organism>
<feature type="domain" description="Multidrug resistance protein MdtA-like alpha-helical hairpin" evidence="3">
    <location>
        <begin position="115"/>
        <end position="176"/>
    </location>
</feature>
<dbReference type="AlphaFoldDB" id="A0A6M4GWE0"/>
<dbReference type="RefSeq" id="WP_171091629.1">
    <property type="nucleotide sequence ID" value="NZ_CP053069.1"/>
</dbReference>
<dbReference type="Proteomes" id="UP000501534">
    <property type="component" value="Chromosome"/>
</dbReference>
<dbReference type="Gene3D" id="2.40.50.100">
    <property type="match status" value="1"/>
</dbReference>
<dbReference type="InterPro" id="IPR058792">
    <property type="entry name" value="Beta-barrel_RND_2"/>
</dbReference>
<dbReference type="GO" id="GO:0015562">
    <property type="term" value="F:efflux transmembrane transporter activity"/>
    <property type="evidence" value="ECO:0007669"/>
    <property type="project" value="TreeGrafter"/>
</dbReference>
<dbReference type="PANTHER" id="PTHR30469:SF37">
    <property type="entry name" value="RAGD PROTEIN"/>
    <property type="match status" value="1"/>
</dbReference>
<feature type="domain" description="Multidrug resistance protein MdtA-like barrel-sandwich hybrid" evidence="4">
    <location>
        <begin position="76"/>
        <end position="215"/>
    </location>
</feature>
<evidence type="ECO:0000256" key="1">
    <source>
        <dbReference type="ARBA" id="ARBA00009477"/>
    </source>
</evidence>
<dbReference type="Gene3D" id="1.10.287.470">
    <property type="entry name" value="Helix hairpin bin"/>
    <property type="match status" value="1"/>
</dbReference>
<dbReference type="Pfam" id="PF25917">
    <property type="entry name" value="BSH_RND"/>
    <property type="match status" value="1"/>
</dbReference>
<dbReference type="Pfam" id="PF25954">
    <property type="entry name" value="Beta-barrel_RND_2"/>
    <property type="match status" value="1"/>
</dbReference>
<dbReference type="PANTHER" id="PTHR30469">
    <property type="entry name" value="MULTIDRUG RESISTANCE PROTEIN MDTA"/>
    <property type="match status" value="1"/>
</dbReference>
<evidence type="ECO:0000313" key="7">
    <source>
        <dbReference type="Proteomes" id="UP000501534"/>
    </source>
</evidence>
<comment type="similarity">
    <text evidence="1">Belongs to the membrane fusion protein (MFP) (TC 8.A.1) family.</text>
</comment>
<dbReference type="InterPro" id="IPR058625">
    <property type="entry name" value="MdtA-like_BSH"/>
</dbReference>
<reference evidence="6 7" key="1">
    <citation type="submission" date="2020-04" db="EMBL/GenBank/DDBJ databases">
        <title>Usitatibacter rugosus gen. nov., sp. nov. and Usitatibacter palustris sp. nov., novel members of Usitatibacteraceae fam. nov. within the order Nitrosomonadales isolated from soil.</title>
        <authorList>
            <person name="Huber K.J."/>
            <person name="Neumann-Schaal M."/>
            <person name="Geppert A."/>
            <person name="Luckner M."/>
            <person name="Wanner G."/>
            <person name="Overmann J."/>
        </authorList>
    </citation>
    <scope>NUCLEOTIDE SEQUENCE [LARGE SCALE GENOMIC DNA]</scope>
    <source>
        <strain evidence="6 7">0125_3</strain>
    </source>
</reference>
<evidence type="ECO:0000313" key="6">
    <source>
        <dbReference type="EMBL" id="QJR10814.1"/>
    </source>
</evidence>
<dbReference type="InterPro" id="IPR006143">
    <property type="entry name" value="RND_pump_MFP"/>
</dbReference>
<keyword evidence="2" id="KW-0175">Coiled coil</keyword>
<protein>
    <submittedName>
        <fullName evidence="6">Multidrug resistance protein MdtA</fullName>
    </submittedName>
</protein>
<gene>
    <name evidence="6" type="primary">mdtA_3</name>
    <name evidence="6" type="ORF">DSM104443_01883</name>
</gene>
<name>A0A6M4GWE0_9PROT</name>
<dbReference type="Gene3D" id="2.40.420.20">
    <property type="match status" value="1"/>
</dbReference>
<keyword evidence="7" id="KW-1185">Reference proteome</keyword>
<sequence>MTERTTIRRAKIVAIVVLVLLALGAGRTVLMRHTNAKALEAGTADYAKLYVKTARATVGAGGETVLLPGSLQGATQAPISSRASGYLKRWTKDIGSLVEKGDLLAEIESPEIDQQLSQAMAAREQAVASLGLAKSTVDRWEALRAKDVVAQQELDEKRSGYAQAQANLNAASANVERLRQLEGFKRVVAPFAGLVTRRNVDVGDLIDGGSGKPLFILTQADSLRVYVNVPQSYANLVKPGQKVGIMQPEMRGQSFEGIVARTAGSIDATTRTMQVEIALPNKGGVLMPGAYVQVSLPLQASRDIVISTNALIVRGDGVRVASVGAGGKVRLLPVKLGRNYGQSVEVTDGLAGSEELVLNPPDALADGDVVTVAKDAEKTDKGDKTGKGEKKA</sequence>
<accession>A0A6M4GWE0</accession>
<dbReference type="InterPro" id="IPR058624">
    <property type="entry name" value="MdtA-like_HH"/>
</dbReference>
<evidence type="ECO:0000259" key="4">
    <source>
        <dbReference type="Pfam" id="PF25917"/>
    </source>
</evidence>
<dbReference type="SUPFAM" id="SSF111369">
    <property type="entry name" value="HlyD-like secretion proteins"/>
    <property type="match status" value="1"/>
</dbReference>
<feature type="coiled-coil region" evidence="2">
    <location>
        <begin position="154"/>
        <end position="181"/>
    </location>
</feature>
<dbReference type="GO" id="GO:1990281">
    <property type="term" value="C:efflux pump complex"/>
    <property type="evidence" value="ECO:0007669"/>
    <property type="project" value="TreeGrafter"/>
</dbReference>
<proteinExistence type="inferred from homology"/>